<keyword evidence="13" id="KW-1185">Reference proteome</keyword>
<feature type="compositionally biased region" description="Polar residues" evidence="11">
    <location>
        <begin position="173"/>
        <end position="190"/>
    </location>
</feature>
<dbReference type="GO" id="GO:0008270">
    <property type="term" value="F:zinc ion binding"/>
    <property type="evidence" value="ECO:0007669"/>
    <property type="project" value="UniProtKB-KW"/>
</dbReference>
<keyword evidence="8" id="KW-0804">Transcription</keyword>
<reference evidence="12" key="3">
    <citation type="submission" date="2020-12" db="UniProtKB">
        <authorList>
            <consortium name="EnsemblPlants"/>
        </authorList>
    </citation>
    <scope>IDENTIFICATION</scope>
</reference>
<dbReference type="Gene3D" id="3.30.160.60">
    <property type="entry name" value="Classic Zinc Finger"/>
    <property type="match status" value="1"/>
</dbReference>
<dbReference type="GO" id="GO:0006325">
    <property type="term" value="P:chromatin organization"/>
    <property type="evidence" value="ECO:0007669"/>
    <property type="project" value="UniProtKB-KW"/>
</dbReference>
<dbReference type="Gramene" id="Pp3c7_14690V3.4">
    <property type="protein sequence ID" value="Pp3c7_14690V3.4"/>
    <property type="gene ID" value="Pp3c7_14690"/>
</dbReference>
<evidence type="ECO:0000256" key="8">
    <source>
        <dbReference type="ARBA" id="ARBA00023163"/>
    </source>
</evidence>
<sequence length="369" mass="39285">MSKSRLTQRHSNHGGCQFEGFSSGRLILHREQACLTLHMRFWLRNVFADLLDSLILDVASEAHRAARLGFDYRLRNEEEDEARACASARATLGDVDSAASENCGKYTVDVFELTHPTIAQEMFDCMNCGRPIVAGRFAPHLEKCMGKGRKARIKPNSSLSASQPRRGRAAAPTSRNTNDNSGGHYRSSSRPLVRGAAQESQRSTPEANGTSTAQGSHEVDKDMVPGLPHPGKARTKKSSLKVQRVIPGGSGVARSFDNVVGRGGSAPDTTLGSQAGFVSGMAVPVAVSGELEAPVANHKSTGSGRTGTIKGRKGNEKKRNIGQVMAGSASMANGVNGNGELDARSRTVEVRVENSDTSLMSPFSSHSLG</sequence>
<keyword evidence="4" id="KW-0862">Zinc</keyword>
<name>A0A7I4ECX2_PHYPA</name>
<evidence type="ECO:0000256" key="10">
    <source>
        <dbReference type="RuleBase" id="RU261113"/>
    </source>
</evidence>
<dbReference type="GO" id="GO:0070461">
    <property type="term" value="C:SAGA-type complex"/>
    <property type="evidence" value="ECO:0000318"/>
    <property type="project" value="GO_Central"/>
</dbReference>
<reference evidence="12 13" key="1">
    <citation type="journal article" date="2008" name="Science">
        <title>The Physcomitrella genome reveals evolutionary insights into the conquest of land by plants.</title>
        <authorList>
            <person name="Rensing S."/>
            <person name="Lang D."/>
            <person name="Zimmer A."/>
            <person name="Terry A."/>
            <person name="Salamov A."/>
            <person name="Shapiro H."/>
            <person name="Nishiyama T."/>
            <person name="Perroud P.-F."/>
            <person name="Lindquist E."/>
            <person name="Kamisugi Y."/>
            <person name="Tanahashi T."/>
            <person name="Sakakibara K."/>
            <person name="Fujita T."/>
            <person name="Oishi K."/>
            <person name="Shin-I T."/>
            <person name="Kuroki Y."/>
            <person name="Toyoda A."/>
            <person name="Suzuki Y."/>
            <person name="Hashimoto A."/>
            <person name="Yamaguchi K."/>
            <person name="Sugano A."/>
            <person name="Kohara Y."/>
            <person name="Fujiyama A."/>
            <person name="Anterola A."/>
            <person name="Aoki S."/>
            <person name="Ashton N."/>
            <person name="Barbazuk W.B."/>
            <person name="Barker E."/>
            <person name="Bennetzen J."/>
            <person name="Bezanilla M."/>
            <person name="Blankenship R."/>
            <person name="Cho S.H."/>
            <person name="Dutcher S."/>
            <person name="Estelle M."/>
            <person name="Fawcett J.A."/>
            <person name="Gundlach H."/>
            <person name="Hanada K."/>
            <person name="Heyl A."/>
            <person name="Hicks K.A."/>
            <person name="Hugh J."/>
            <person name="Lohr M."/>
            <person name="Mayer K."/>
            <person name="Melkozernov A."/>
            <person name="Murata T."/>
            <person name="Nelson D."/>
            <person name="Pils B."/>
            <person name="Prigge M."/>
            <person name="Reiss B."/>
            <person name="Renner T."/>
            <person name="Rombauts S."/>
            <person name="Rushton P."/>
            <person name="Sanderfoot A."/>
            <person name="Schween G."/>
            <person name="Shiu S.-H."/>
            <person name="Stueber K."/>
            <person name="Theodoulou F.L."/>
            <person name="Tu H."/>
            <person name="Van de Peer Y."/>
            <person name="Verrier P.J."/>
            <person name="Waters E."/>
            <person name="Wood A."/>
            <person name="Yang L."/>
            <person name="Cove D."/>
            <person name="Cuming A."/>
            <person name="Hasebe M."/>
            <person name="Lucas S."/>
            <person name="Mishler D.B."/>
            <person name="Reski R."/>
            <person name="Grigoriev I."/>
            <person name="Quatrano R.S."/>
            <person name="Boore J.L."/>
        </authorList>
    </citation>
    <scope>NUCLEOTIDE SEQUENCE [LARGE SCALE GENOMIC DNA]</scope>
    <source>
        <strain evidence="12 13">cv. Gransden 2004</strain>
    </source>
</reference>
<feature type="compositionally biased region" description="Polar residues" evidence="11">
    <location>
        <begin position="198"/>
        <end position="215"/>
    </location>
</feature>
<dbReference type="GeneID" id="112285231"/>
<evidence type="ECO:0000256" key="4">
    <source>
        <dbReference type="ARBA" id="ARBA00022833"/>
    </source>
</evidence>
<dbReference type="FunFam" id="3.30.160.60:FF:000118">
    <property type="entry name" value="Ataxin-7-like protein 3"/>
    <property type="match status" value="1"/>
</dbReference>
<proteinExistence type="inferred from homology"/>
<keyword evidence="2" id="KW-0479">Metal-binding</keyword>
<dbReference type="EnsemblPlants" id="Pp3c7_14690V3.5">
    <property type="protein sequence ID" value="Pp3c7_14690V3.5"/>
    <property type="gene ID" value="Pp3c7_14690"/>
</dbReference>
<reference evidence="12 13" key="2">
    <citation type="journal article" date="2018" name="Plant J.">
        <title>The Physcomitrella patens chromosome-scale assembly reveals moss genome structure and evolution.</title>
        <authorList>
            <person name="Lang D."/>
            <person name="Ullrich K.K."/>
            <person name="Murat F."/>
            <person name="Fuchs J."/>
            <person name="Jenkins J."/>
            <person name="Haas F.B."/>
            <person name="Piednoel M."/>
            <person name="Gundlach H."/>
            <person name="Van Bel M."/>
            <person name="Meyberg R."/>
            <person name="Vives C."/>
            <person name="Morata J."/>
            <person name="Symeonidi A."/>
            <person name="Hiss M."/>
            <person name="Muchero W."/>
            <person name="Kamisugi Y."/>
            <person name="Saleh O."/>
            <person name="Blanc G."/>
            <person name="Decker E.L."/>
            <person name="van Gessel N."/>
            <person name="Grimwood J."/>
            <person name="Hayes R.D."/>
            <person name="Graham S.W."/>
            <person name="Gunter L.E."/>
            <person name="McDaniel S.F."/>
            <person name="Hoernstein S.N.W."/>
            <person name="Larsson A."/>
            <person name="Li F.W."/>
            <person name="Perroud P.F."/>
            <person name="Phillips J."/>
            <person name="Ranjan P."/>
            <person name="Rokshar D.S."/>
            <person name="Rothfels C.J."/>
            <person name="Schneider L."/>
            <person name="Shu S."/>
            <person name="Stevenson D.W."/>
            <person name="Thummler F."/>
            <person name="Tillich M."/>
            <person name="Villarreal Aguilar J.C."/>
            <person name="Widiez T."/>
            <person name="Wong G.K."/>
            <person name="Wymore A."/>
            <person name="Zhang Y."/>
            <person name="Zimmer A.D."/>
            <person name="Quatrano R.S."/>
            <person name="Mayer K.F.X."/>
            <person name="Goodstein D."/>
            <person name="Casacuberta J.M."/>
            <person name="Vandepoele K."/>
            <person name="Reski R."/>
            <person name="Cuming A.C."/>
            <person name="Tuskan G.A."/>
            <person name="Maumus F."/>
            <person name="Salse J."/>
            <person name="Schmutz J."/>
            <person name="Rensing S.A."/>
        </authorList>
    </citation>
    <scope>NUCLEOTIDE SEQUENCE [LARGE SCALE GENOMIC DNA]</scope>
    <source>
        <strain evidence="12 13">cv. Gransden 2004</strain>
    </source>
</reference>
<keyword evidence="5" id="KW-0156">Chromatin regulator</keyword>
<dbReference type="OrthoDB" id="21557at2759"/>
<evidence type="ECO:0000313" key="13">
    <source>
        <dbReference type="Proteomes" id="UP000006727"/>
    </source>
</evidence>
<dbReference type="EMBL" id="ABEU02000007">
    <property type="status" value="NOT_ANNOTATED_CDS"/>
    <property type="molecule type" value="Genomic_DNA"/>
</dbReference>
<dbReference type="PANTHER" id="PTHR47674">
    <property type="entry name" value="SAGA-ASSOCIATED FACTOR 11"/>
    <property type="match status" value="1"/>
</dbReference>
<dbReference type="EnsemblPlants" id="Pp3c7_14690V3.4">
    <property type="protein sequence ID" value="Pp3c7_14690V3.4"/>
    <property type="gene ID" value="Pp3c7_14690"/>
</dbReference>
<comment type="similarity">
    <text evidence="10">Belongs to the SGF11 family.</text>
</comment>
<evidence type="ECO:0000256" key="11">
    <source>
        <dbReference type="SAM" id="MobiDB-lite"/>
    </source>
</evidence>
<evidence type="ECO:0000256" key="5">
    <source>
        <dbReference type="ARBA" id="ARBA00022853"/>
    </source>
</evidence>
<dbReference type="GO" id="GO:0071819">
    <property type="term" value="C:DUBm complex"/>
    <property type="evidence" value="ECO:0000318"/>
    <property type="project" value="GO_Central"/>
</dbReference>
<feature type="region of interest" description="Disordered" evidence="11">
    <location>
        <begin position="147"/>
        <end position="242"/>
    </location>
</feature>
<organism evidence="12 13">
    <name type="scientific">Physcomitrium patens</name>
    <name type="common">Spreading-leaved earth moss</name>
    <name type="synonym">Physcomitrella patens</name>
    <dbReference type="NCBI Taxonomy" id="3218"/>
    <lineage>
        <taxon>Eukaryota</taxon>
        <taxon>Viridiplantae</taxon>
        <taxon>Streptophyta</taxon>
        <taxon>Embryophyta</taxon>
        <taxon>Bryophyta</taxon>
        <taxon>Bryophytina</taxon>
        <taxon>Bryopsida</taxon>
        <taxon>Funariidae</taxon>
        <taxon>Funariales</taxon>
        <taxon>Funariaceae</taxon>
        <taxon>Physcomitrium</taxon>
    </lineage>
</organism>
<dbReference type="KEGG" id="ppp:112285231"/>
<dbReference type="RefSeq" id="XP_024381686.1">
    <property type="nucleotide sequence ID" value="XM_024525918.2"/>
</dbReference>
<dbReference type="Pfam" id="PF08209">
    <property type="entry name" value="Sgf11"/>
    <property type="match status" value="1"/>
</dbReference>
<dbReference type="InterPro" id="IPR013246">
    <property type="entry name" value="SAGA_su_Sgf11"/>
</dbReference>
<evidence type="ECO:0000256" key="2">
    <source>
        <dbReference type="ARBA" id="ARBA00022723"/>
    </source>
</evidence>
<keyword evidence="7 10" id="KW-0010">Activator</keyword>
<keyword evidence="3" id="KW-0863">Zinc-finger</keyword>
<evidence type="ECO:0000256" key="3">
    <source>
        <dbReference type="ARBA" id="ARBA00022771"/>
    </source>
</evidence>
<dbReference type="Proteomes" id="UP000006727">
    <property type="component" value="Chromosome 7"/>
</dbReference>
<keyword evidence="9" id="KW-0539">Nucleus</keyword>
<comment type="subcellular location">
    <subcellularLocation>
        <location evidence="1 10">Nucleus</location>
    </subcellularLocation>
</comment>
<dbReference type="PANTHER" id="PTHR47674:SF3">
    <property type="entry name" value="SAGA-ASSOCIATED FACTOR 11"/>
    <property type="match status" value="1"/>
</dbReference>
<dbReference type="AlphaFoldDB" id="A0A7I4ECX2"/>
<gene>
    <name evidence="12" type="primary">LOC112285231</name>
</gene>
<evidence type="ECO:0000256" key="9">
    <source>
        <dbReference type="ARBA" id="ARBA00023242"/>
    </source>
</evidence>
<evidence type="ECO:0000256" key="7">
    <source>
        <dbReference type="ARBA" id="ARBA00023159"/>
    </source>
</evidence>
<evidence type="ECO:0000256" key="6">
    <source>
        <dbReference type="ARBA" id="ARBA00023015"/>
    </source>
</evidence>
<evidence type="ECO:0000313" key="12">
    <source>
        <dbReference type="EnsemblPlants" id="Pp3c7_14690V3.5"/>
    </source>
</evidence>
<accession>A0A7I4ECX2</accession>
<protein>
    <recommendedName>
        <fullName evidence="10">SAGA-associated factor 11</fullName>
    </recommendedName>
</protein>
<evidence type="ECO:0000256" key="1">
    <source>
        <dbReference type="ARBA" id="ARBA00004123"/>
    </source>
</evidence>
<keyword evidence="6" id="KW-0805">Transcription regulation</keyword>
<dbReference type="Gramene" id="Pp3c7_14690V3.5">
    <property type="protein sequence ID" value="Pp3c7_14690V3.5"/>
    <property type="gene ID" value="Pp3c7_14690"/>
</dbReference>